<evidence type="ECO:0000256" key="5">
    <source>
        <dbReference type="ARBA" id="ARBA00022989"/>
    </source>
</evidence>
<reference evidence="9" key="2">
    <citation type="journal article" date="2021" name="PeerJ">
        <title>Extensive microbial diversity within the chicken gut microbiome revealed by metagenomics and culture.</title>
        <authorList>
            <person name="Gilroy R."/>
            <person name="Ravi A."/>
            <person name="Getino M."/>
            <person name="Pursley I."/>
            <person name="Horton D.L."/>
            <person name="Alikhan N.F."/>
            <person name="Baker D."/>
            <person name="Gharbi K."/>
            <person name="Hall N."/>
            <person name="Watson M."/>
            <person name="Adriaenssens E.M."/>
            <person name="Foster-Nyarko E."/>
            <person name="Jarju S."/>
            <person name="Secka A."/>
            <person name="Antonio M."/>
            <person name="Oren A."/>
            <person name="Chaudhuri R.R."/>
            <person name="La Ragione R."/>
            <person name="Hildebrand F."/>
            <person name="Pallen M.J."/>
        </authorList>
    </citation>
    <scope>NUCLEOTIDE SEQUENCE</scope>
    <source>
        <strain evidence="9">CHK123-3438</strain>
    </source>
</reference>
<keyword evidence="3 7" id="KW-0812">Transmembrane</keyword>
<dbReference type="InterPro" id="IPR022764">
    <property type="entry name" value="Peptidase_S54_rhomboid_dom"/>
</dbReference>
<evidence type="ECO:0000313" key="10">
    <source>
        <dbReference type="Proteomes" id="UP000886860"/>
    </source>
</evidence>
<evidence type="ECO:0000256" key="1">
    <source>
        <dbReference type="ARBA" id="ARBA00004141"/>
    </source>
</evidence>
<dbReference type="SUPFAM" id="SSF144091">
    <property type="entry name" value="Rhomboid-like"/>
    <property type="match status" value="1"/>
</dbReference>
<name>A0A9D1KGP3_9FIRM</name>
<dbReference type="InterPro" id="IPR035952">
    <property type="entry name" value="Rhomboid-like_sf"/>
</dbReference>
<feature type="transmembrane region" description="Helical" evidence="7">
    <location>
        <begin position="154"/>
        <end position="173"/>
    </location>
</feature>
<evidence type="ECO:0000256" key="2">
    <source>
        <dbReference type="ARBA" id="ARBA00009045"/>
    </source>
</evidence>
<dbReference type="EMBL" id="DVKS01000231">
    <property type="protein sequence ID" value="HIT43194.1"/>
    <property type="molecule type" value="Genomic_DNA"/>
</dbReference>
<keyword evidence="9" id="KW-0645">Protease</keyword>
<feature type="transmembrane region" description="Helical" evidence="7">
    <location>
        <begin position="53"/>
        <end position="80"/>
    </location>
</feature>
<protein>
    <submittedName>
        <fullName evidence="9">Rhomboid family intramembrane serine protease</fullName>
    </submittedName>
</protein>
<feature type="transmembrane region" description="Helical" evidence="7">
    <location>
        <begin position="92"/>
        <end position="113"/>
    </location>
</feature>
<dbReference type="PANTHER" id="PTHR43731:SF14">
    <property type="entry name" value="PRESENILIN-ASSOCIATED RHOMBOID-LIKE PROTEIN, MITOCHONDRIAL"/>
    <property type="match status" value="1"/>
</dbReference>
<feature type="transmembrane region" description="Helical" evidence="7">
    <location>
        <begin position="9"/>
        <end position="27"/>
    </location>
</feature>
<dbReference type="GO" id="GO:0016020">
    <property type="term" value="C:membrane"/>
    <property type="evidence" value="ECO:0007669"/>
    <property type="project" value="UniProtKB-SubCell"/>
</dbReference>
<comment type="subcellular location">
    <subcellularLocation>
        <location evidence="1">Membrane</location>
        <topology evidence="1">Multi-pass membrane protein</topology>
    </subcellularLocation>
</comment>
<dbReference type="Pfam" id="PF01694">
    <property type="entry name" value="Rhomboid"/>
    <property type="match status" value="1"/>
</dbReference>
<dbReference type="Proteomes" id="UP000886860">
    <property type="component" value="Unassembled WGS sequence"/>
</dbReference>
<feature type="transmembrane region" description="Helical" evidence="7">
    <location>
        <begin position="125"/>
        <end position="147"/>
    </location>
</feature>
<accession>A0A9D1KGP3</accession>
<keyword evidence="4" id="KW-0378">Hydrolase</keyword>
<dbReference type="GO" id="GO:0004252">
    <property type="term" value="F:serine-type endopeptidase activity"/>
    <property type="evidence" value="ECO:0007669"/>
    <property type="project" value="InterPro"/>
</dbReference>
<comment type="caution">
    <text evidence="9">The sequence shown here is derived from an EMBL/GenBank/DDBJ whole genome shotgun (WGS) entry which is preliminary data.</text>
</comment>
<feature type="domain" description="Peptidase S54 rhomboid" evidence="8">
    <location>
        <begin position="51"/>
        <end position="195"/>
    </location>
</feature>
<organism evidence="9 10">
    <name type="scientific">Candidatus Caccovicinus merdipullorum</name>
    <dbReference type="NCBI Taxonomy" id="2840724"/>
    <lineage>
        <taxon>Bacteria</taxon>
        <taxon>Bacillati</taxon>
        <taxon>Bacillota</taxon>
        <taxon>Clostridia</taxon>
        <taxon>Eubacteriales</taxon>
        <taxon>Candidatus Caccovicinus</taxon>
    </lineage>
</organism>
<gene>
    <name evidence="9" type="ORF">IAB60_14050</name>
</gene>
<dbReference type="PANTHER" id="PTHR43731">
    <property type="entry name" value="RHOMBOID PROTEASE"/>
    <property type="match status" value="1"/>
</dbReference>
<dbReference type="GO" id="GO:0006508">
    <property type="term" value="P:proteolysis"/>
    <property type="evidence" value="ECO:0007669"/>
    <property type="project" value="UniProtKB-KW"/>
</dbReference>
<keyword evidence="6 7" id="KW-0472">Membrane</keyword>
<evidence type="ECO:0000256" key="7">
    <source>
        <dbReference type="SAM" id="Phobius"/>
    </source>
</evidence>
<evidence type="ECO:0000256" key="6">
    <source>
        <dbReference type="ARBA" id="ARBA00023136"/>
    </source>
</evidence>
<reference evidence="9" key="1">
    <citation type="submission" date="2020-10" db="EMBL/GenBank/DDBJ databases">
        <authorList>
            <person name="Gilroy R."/>
        </authorList>
    </citation>
    <scope>NUCLEOTIDE SEQUENCE</scope>
    <source>
        <strain evidence="9">CHK123-3438</strain>
    </source>
</reference>
<evidence type="ECO:0000259" key="8">
    <source>
        <dbReference type="Pfam" id="PF01694"/>
    </source>
</evidence>
<evidence type="ECO:0000256" key="4">
    <source>
        <dbReference type="ARBA" id="ARBA00022801"/>
    </source>
</evidence>
<keyword evidence="5 7" id="KW-1133">Transmembrane helix</keyword>
<dbReference type="Gene3D" id="1.20.1540.10">
    <property type="entry name" value="Rhomboid-like"/>
    <property type="match status" value="1"/>
</dbReference>
<sequence>MNNQKQKPYVTWGIIAVNILYFLYLDFSGSSEDVMYMLEHGAMYVPYVLAGEYYRLLVSVFMHFGISHLVNNMLVLFILGDYLEREMGPVRYLIFYLLCGIGANLVSVAVGVFQETQLGLPVTTVSAGASGAIFGVAGGLFAVVIANRGRIRDLNVRQVGLMVILSLYLGFRSVETDNLAHVAGAVIGFILAAFFYCRPLQGNQ</sequence>
<dbReference type="AlphaFoldDB" id="A0A9D1KGP3"/>
<evidence type="ECO:0000256" key="3">
    <source>
        <dbReference type="ARBA" id="ARBA00022692"/>
    </source>
</evidence>
<proteinExistence type="inferred from homology"/>
<comment type="similarity">
    <text evidence="2">Belongs to the peptidase S54 family.</text>
</comment>
<dbReference type="InterPro" id="IPR050925">
    <property type="entry name" value="Rhomboid_protease_S54"/>
</dbReference>
<feature type="transmembrane region" description="Helical" evidence="7">
    <location>
        <begin position="179"/>
        <end position="197"/>
    </location>
</feature>
<evidence type="ECO:0000313" key="9">
    <source>
        <dbReference type="EMBL" id="HIT43194.1"/>
    </source>
</evidence>